<proteinExistence type="inferred from homology"/>
<dbReference type="Gene3D" id="2.170.190.11">
    <property type="entry name" value="Molybdopterin biosynthesis moea protein, domain 3"/>
    <property type="match status" value="1"/>
</dbReference>
<feature type="domain" description="MoaB/Mog" evidence="9">
    <location>
        <begin position="232"/>
        <end position="368"/>
    </location>
</feature>
<feature type="region of interest" description="Disordered" evidence="8">
    <location>
        <begin position="26"/>
        <end position="57"/>
    </location>
</feature>
<organism evidence="10 11">
    <name type="scientific">Streptomyces gilvifuscus</name>
    <dbReference type="NCBI Taxonomy" id="1550617"/>
    <lineage>
        <taxon>Bacteria</taxon>
        <taxon>Bacillati</taxon>
        <taxon>Actinomycetota</taxon>
        <taxon>Actinomycetes</taxon>
        <taxon>Kitasatosporales</taxon>
        <taxon>Streptomycetaceae</taxon>
        <taxon>Streptomyces</taxon>
    </lineage>
</organism>
<evidence type="ECO:0000256" key="2">
    <source>
        <dbReference type="ARBA" id="ARBA00005046"/>
    </source>
</evidence>
<evidence type="ECO:0000259" key="9">
    <source>
        <dbReference type="SMART" id="SM00852"/>
    </source>
</evidence>
<dbReference type="SUPFAM" id="SSF53218">
    <property type="entry name" value="Molybdenum cofactor biosynthesis proteins"/>
    <property type="match status" value="1"/>
</dbReference>
<name>A0ABT5FY27_9ACTN</name>
<dbReference type="InterPro" id="IPR005111">
    <property type="entry name" value="MoeA_C_domain_IV"/>
</dbReference>
<reference evidence="10 11" key="1">
    <citation type="journal article" date="2015" name="Int. J. Syst. Evol. Microbiol.">
        <title>Streptomyces gilvifuscus sp. nov., an actinomycete that produces antibacterial compounds isolated from soil.</title>
        <authorList>
            <person name="Nguyen T.M."/>
            <person name="Kim J."/>
        </authorList>
    </citation>
    <scope>NUCLEOTIDE SEQUENCE [LARGE SCALE GENOMIC DNA]</scope>
    <source>
        <strain evidence="10 11">T113</strain>
    </source>
</reference>
<dbReference type="Pfam" id="PF00994">
    <property type="entry name" value="MoCF_biosynth"/>
    <property type="match status" value="1"/>
</dbReference>
<keyword evidence="7" id="KW-0479">Metal-binding</keyword>
<keyword evidence="7" id="KW-0460">Magnesium</keyword>
<dbReference type="EMBL" id="JAQOSK010000009">
    <property type="protein sequence ID" value="MDC2957332.1"/>
    <property type="molecule type" value="Genomic_DNA"/>
</dbReference>
<dbReference type="SMART" id="SM00852">
    <property type="entry name" value="MoCF_biosynth"/>
    <property type="match status" value="1"/>
</dbReference>
<dbReference type="InterPro" id="IPR036135">
    <property type="entry name" value="MoeA_linker/N_sf"/>
</dbReference>
<dbReference type="InterPro" id="IPR005110">
    <property type="entry name" value="MoeA_linker/N"/>
</dbReference>
<keyword evidence="5 7" id="KW-0501">Molybdenum cofactor biosynthesis</keyword>
<dbReference type="EC" id="2.10.1.1" evidence="7"/>
<evidence type="ECO:0000256" key="8">
    <source>
        <dbReference type="SAM" id="MobiDB-lite"/>
    </source>
</evidence>
<comment type="function">
    <text evidence="1 7">Catalyzes the insertion of molybdate into adenylated molybdopterin with the concomitant release of AMP.</text>
</comment>
<keyword evidence="11" id="KW-1185">Reference proteome</keyword>
<dbReference type="InterPro" id="IPR036425">
    <property type="entry name" value="MoaB/Mog-like_dom_sf"/>
</dbReference>
<gene>
    <name evidence="10" type="ORF">PO587_22970</name>
</gene>
<evidence type="ECO:0000256" key="7">
    <source>
        <dbReference type="RuleBase" id="RU365090"/>
    </source>
</evidence>
<dbReference type="Proteomes" id="UP001221328">
    <property type="component" value="Unassembled WGS sequence"/>
</dbReference>
<keyword evidence="7" id="KW-0808">Transferase</keyword>
<dbReference type="Gene3D" id="3.40.980.10">
    <property type="entry name" value="MoaB/Mog-like domain"/>
    <property type="match status" value="1"/>
</dbReference>
<dbReference type="Gene3D" id="2.40.340.10">
    <property type="entry name" value="MoeA, C-terminal, domain IV"/>
    <property type="match status" value="1"/>
</dbReference>
<evidence type="ECO:0000313" key="10">
    <source>
        <dbReference type="EMBL" id="MDC2957332.1"/>
    </source>
</evidence>
<protein>
    <recommendedName>
        <fullName evidence="7">Molybdopterin molybdenumtransferase</fullName>
        <ecNumber evidence="7">2.10.1.1</ecNumber>
    </recommendedName>
</protein>
<dbReference type="Pfam" id="PF03453">
    <property type="entry name" value="MoeA_N"/>
    <property type="match status" value="1"/>
</dbReference>
<evidence type="ECO:0000313" key="11">
    <source>
        <dbReference type="Proteomes" id="UP001221328"/>
    </source>
</evidence>
<dbReference type="SUPFAM" id="SSF63867">
    <property type="entry name" value="MoeA C-terminal domain-like"/>
    <property type="match status" value="1"/>
</dbReference>
<dbReference type="Pfam" id="PF03454">
    <property type="entry name" value="MoeA_C"/>
    <property type="match status" value="1"/>
</dbReference>
<dbReference type="CDD" id="cd00887">
    <property type="entry name" value="MoeA"/>
    <property type="match status" value="1"/>
</dbReference>
<evidence type="ECO:0000256" key="1">
    <source>
        <dbReference type="ARBA" id="ARBA00002901"/>
    </source>
</evidence>
<comment type="pathway">
    <text evidence="2 7">Cofactor biosynthesis; molybdopterin biosynthesis.</text>
</comment>
<dbReference type="PANTHER" id="PTHR10192">
    <property type="entry name" value="MOLYBDOPTERIN BIOSYNTHESIS PROTEIN"/>
    <property type="match status" value="1"/>
</dbReference>
<dbReference type="Gene3D" id="3.90.105.10">
    <property type="entry name" value="Molybdopterin biosynthesis moea protein, domain 2"/>
    <property type="match status" value="1"/>
</dbReference>
<sequence length="456" mass="47397">MTARSARTGEDAEDLDVEEVLALVNEHNGPGGHVPSPAAQHTHPAGPGTPDAQHRATPWPEARAIAARATRSGTRAARREPVSVPLDAALGLTLAAPLDALTDLPSFDTSAMDGWAVAGPGPWDVRDEGVLAGQGEPQPLTDGEAVRIATGARIPPDTTAVLRTEHGRTDAQGRLHALRDMHHGQDIRPRGQECRSGDQLLPAGTVVTPAVLGLAAAAGYDTLAAVPRPRVEVLVLGDELLTEGRPRDGLIRDALGPMLPPWLRALGAEVTAVRRLGDDAKALHKAVTGATADLIVTTGGTAAGPVDHVHPILERIGAELLVDGVKVRPGHPMLLARVGDGRHLVGLPGNPLAAVSGLLTLAEPLLRTLAARPAPEPYTLPLRDEAHGHPYDTRLIPVVLRGDRAVPLHYNGPAMLRGIAAADALAVVPPGGARAGEELELLDLPWASAGIGVCFT</sequence>
<evidence type="ECO:0000256" key="4">
    <source>
        <dbReference type="ARBA" id="ARBA00022505"/>
    </source>
</evidence>
<keyword evidence="4 7" id="KW-0500">Molybdenum</keyword>
<dbReference type="InterPro" id="IPR001453">
    <property type="entry name" value="MoaB/Mog_dom"/>
</dbReference>
<comment type="similarity">
    <text evidence="3 7">Belongs to the MoeA family.</text>
</comment>
<evidence type="ECO:0000256" key="3">
    <source>
        <dbReference type="ARBA" id="ARBA00010763"/>
    </source>
</evidence>
<dbReference type="SUPFAM" id="SSF63882">
    <property type="entry name" value="MoeA N-terminal region -like"/>
    <property type="match status" value="1"/>
</dbReference>
<dbReference type="InterPro" id="IPR038987">
    <property type="entry name" value="MoeA-like"/>
</dbReference>
<comment type="cofactor">
    <cofactor evidence="7">
        <name>Mg(2+)</name>
        <dbReference type="ChEBI" id="CHEBI:18420"/>
    </cofactor>
</comment>
<dbReference type="InterPro" id="IPR036688">
    <property type="entry name" value="MoeA_C_domain_IV_sf"/>
</dbReference>
<evidence type="ECO:0000256" key="5">
    <source>
        <dbReference type="ARBA" id="ARBA00023150"/>
    </source>
</evidence>
<comment type="catalytic activity">
    <reaction evidence="6">
        <text>adenylyl-molybdopterin + molybdate = Mo-molybdopterin + AMP + H(+)</text>
        <dbReference type="Rhea" id="RHEA:35047"/>
        <dbReference type="ChEBI" id="CHEBI:15378"/>
        <dbReference type="ChEBI" id="CHEBI:36264"/>
        <dbReference type="ChEBI" id="CHEBI:62727"/>
        <dbReference type="ChEBI" id="CHEBI:71302"/>
        <dbReference type="ChEBI" id="CHEBI:456215"/>
        <dbReference type="EC" id="2.10.1.1"/>
    </reaction>
</comment>
<dbReference type="RefSeq" id="WP_272176500.1">
    <property type="nucleotide sequence ID" value="NZ_JAQOSK010000009.1"/>
</dbReference>
<accession>A0ABT5FY27</accession>
<evidence type="ECO:0000256" key="6">
    <source>
        <dbReference type="ARBA" id="ARBA00047317"/>
    </source>
</evidence>
<comment type="caution">
    <text evidence="10">The sequence shown here is derived from an EMBL/GenBank/DDBJ whole genome shotgun (WGS) entry which is preliminary data.</text>
</comment>
<dbReference type="PANTHER" id="PTHR10192:SF5">
    <property type="entry name" value="GEPHYRIN"/>
    <property type="match status" value="1"/>
</dbReference>